<protein>
    <submittedName>
        <fullName evidence="1">Uncharacterized protein</fullName>
    </submittedName>
</protein>
<proteinExistence type="predicted"/>
<dbReference type="Proteomes" id="UP001152795">
    <property type="component" value="Unassembled WGS sequence"/>
</dbReference>
<evidence type="ECO:0000313" key="1">
    <source>
        <dbReference type="EMBL" id="CAB3990619.1"/>
    </source>
</evidence>
<accession>A0A6S7GLL9</accession>
<dbReference type="AlphaFoldDB" id="A0A6S7GLL9"/>
<reference evidence="1" key="1">
    <citation type="submission" date="2020-04" db="EMBL/GenBank/DDBJ databases">
        <authorList>
            <person name="Alioto T."/>
            <person name="Alioto T."/>
            <person name="Gomez Garrido J."/>
        </authorList>
    </citation>
    <scope>NUCLEOTIDE SEQUENCE</scope>
    <source>
        <strain evidence="1">A484AB</strain>
    </source>
</reference>
<dbReference type="EMBL" id="CACRXK020001693">
    <property type="protein sequence ID" value="CAB3990619.1"/>
    <property type="molecule type" value="Genomic_DNA"/>
</dbReference>
<evidence type="ECO:0000313" key="2">
    <source>
        <dbReference type="Proteomes" id="UP001152795"/>
    </source>
</evidence>
<sequence>MGLDQISVRILKICMNEIADSLLENEIADSLLNLLINKSIETFTFPELWKIARVNPISLQIWVKNIRGELSTDLNPSNYFQNMLKTHSFEFNVVVATTSSFTERPVSIYKKSFLCDLKSSRCLRTTQPY</sequence>
<gene>
    <name evidence="1" type="ORF">PACLA_8A064144</name>
</gene>
<keyword evidence="2" id="KW-1185">Reference proteome</keyword>
<comment type="caution">
    <text evidence="1">The sequence shown here is derived from an EMBL/GenBank/DDBJ whole genome shotgun (WGS) entry which is preliminary data.</text>
</comment>
<organism evidence="1 2">
    <name type="scientific">Paramuricea clavata</name>
    <name type="common">Red gorgonian</name>
    <name type="synonym">Violescent sea-whip</name>
    <dbReference type="NCBI Taxonomy" id="317549"/>
    <lineage>
        <taxon>Eukaryota</taxon>
        <taxon>Metazoa</taxon>
        <taxon>Cnidaria</taxon>
        <taxon>Anthozoa</taxon>
        <taxon>Octocorallia</taxon>
        <taxon>Malacalcyonacea</taxon>
        <taxon>Plexauridae</taxon>
        <taxon>Paramuricea</taxon>
    </lineage>
</organism>
<name>A0A6S7GLL9_PARCT</name>